<dbReference type="SUPFAM" id="SSF54909">
    <property type="entry name" value="Dimeric alpha+beta barrel"/>
    <property type="match status" value="1"/>
</dbReference>
<dbReference type="Proteomes" id="UP000183400">
    <property type="component" value="Unassembled WGS sequence"/>
</dbReference>
<evidence type="ECO:0008006" key="3">
    <source>
        <dbReference type="Google" id="ProtNLM"/>
    </source>
</evidence>
<organism evidence="1 2">
    <name type="scientific">Ruegeria halocynthiae</name>
    <dbReference type="NCBI Taxonomy" id="985054"/>
    <lineage>
        <taxon>Bacteria</taxon>
        <taxon>Pseudomonadati</taxon>
        <taxon>Pseudomonadota</taxon>
        <taxon>Alphaproteobacteria</taxon>
        <taxon>Rhodobacterales</taxon>
        <taxon>Roseobacteraceae</taxon>
        <taxon>Ruegeria</taxon>
    </lineage>
</organism>
<keyword evidence="2" id="KW-1185">Reference proteome</keyword>
<protein>
    <recommendedName>
        <fullName evidence="3">Antibiotic biosynthesis monooxygenase</fullName>
    </recommendedName>
</protein>
<dbReference type="AlphaFoldDB" id="A0A1H2YZY2"/>
<sequence length="96" mass="10446">MFARITQFKMKPGSREAATAKMNALKPEIMGMPGIHSFTNVMNEDGSGYVISVVESEATSNANAPKVAELWGHFAEFMESPPTPVGYDVVAHWDKG</sequence>
<evidence type="ECO:0000313" key="1">
    <source>
        <dbReference type="EMBL" id="SDX10109.1"/>
    </source>
</evidence>
<dbReference type="RefSeq" id="WP_074736840.1">
    <property type="nucleotide sequence ID" value="NZ_FNNP01000003.1"/>
</dbReference>
<gene>
    <name evidence="1" type="ORF">SAMN05444358_10326</name>
</gene>
<accession>A0A1H2YZY2</accession>
<dbReference type="EMBL" id="FNNP01000003">
    <property type="protein sequence ID" value="SDX10109.1"/>
    <property type="molecule type" value="Genomic_DNA"/>
</dbReference>
<evidence type="ECO:0000313" key="2">
    <source>
        <dbReference type="Proteomes" id="UP000183400"/>
    </source>
</evidence>
<dbReference type="InterPro" id="IPR011008">
    <property type="entry name" value="Dimeric_a/b-barrel"/>
</dbReference>
<name>A0A1H2YZY2_9RHOB</name>
<reference evidence="2" key="1">
    <citation type="submission" date="2016-10" db="EMBL/GenBank/DDBJ databases">
        <authorList>
            <person name="Varghese N."/>
            <person name="Submissions S."/>
        </authorList>
    </citation>
    <scope>NUCLEOTIDE SEQUENCE [LARGE SCALE GENOMIC DNA]</scope>
    <source>
        <strain evidence="2">DSM 27839</strain>
    </source>
</reference>
<dbReference type="OrthoDB" id="7107824at2"/>
<proteinExistence type="predicted"/>